<dbReference type="PANTHER" id="PTHR43735">
    <property type="entry name" value="APOPTOSIS-INDUCING FACTOR 1"/>
    <property type="match status" value="1"/>
</dbReference>
<accession>A0A5M6C2F0</accession>
<reference evidence="1" key="2">
    <citation type="submission" date="2024-01" db="EMBL/GenBank/DDBJ databases">
        <title>Comparative genomics of Cryptococcus and Kwoniella reveals pathogenesis evolution and contrasting modes of karyotype evolution via chromosome fusion or intercentromeric recombination.</title>
        <authorList>
            <person name="Coelho M.A."/>
            <person name="David-Palma M."/>
            <person name="Shea T."/>
            <person name="Bowers K."/>
            <person name="McGinley-Smith S."/>
            <person name="Mohammad A.W."/>
            <person name="Gnirke A."/>
            <person name="Yurkov A.M."/>
            <person name="Nowrousian M."/>
            <person name="Sun S."/>
            <person name="Cuomo C.A."/>
            <person name="Heitman J."/>
        </authorList>
    </citation>
    <scope>NUCLEOTIDE SEQUENCE</scope>
    <source>
        <strain evidence="1">CBS 12478</strain>
    </source>
</reference>
<dbReference type="OrthoDB" id="202203at2759"/>
<sequence>MGLDFAETMVLTLADFLIVATGGQPRTDLMRVFKPEFLDEKGSVKVKSTLQIQTPDNGSLDHFFVAGDANNADPTKQAAWADLHGPVIAANIVSMINGQRPAKHYSSGTLLGGFAIGPKGGASQIYRGLTFGEWFMTWIKSKMSYTDEFQEFWKR</sequence>
<dbReference type="InterPro" id="IPR036188">
    <property type="entry name" value="FAD/NAD-bd_sf"/>
</dbReference>
<dbReference type="Proteomes" id="UP000322225">
    <property type="component" value="Chromosome 7"/>
</dbReference>
<keyword evidence="2" id="KW-1185">Reference proteome</keyword>
<dbReference type="GO" id="GO:0005737">
    <property type="term" value="C:cytoplasm"/>
    <property type="evidence" value="ECO:0007669"/>
    <property type="project" value="TreeGrafter"/>
</dbReference>
<dbReference type="GO" id="GO:0050660">
    <property type="term" value="F:flavin adenine dinucleotide binding"/>
    <property type="evidence" value="ECO:0007669"/>
    <property type="project" value="TreeGrafter"/>
</dbReference>
<dbReference type="RefSeq" id="XP_031861728.1">
    <property type="nucleotide sequence ID" value="XM_032004126.1"/>
</dbReference>
<reference evidence="1" key="1">
    <citation type="submission" date="2017-08" db="EMBL/GenBank/DDBJ databases">
        <authorList>
            <person name="Cuomo C."/>
            <person name="Billmyre B."/>
            <person name="Heitman J."/>
        </authorList>
    </citation>
    <scope>NUCLEOTIDE SEQUENCE</scope>
    <source>
        <strain evidence="1">CBS 12478</strain>
    </source>
</reference>
<evidence type="ECO:0000313" key="1">
    <source>
        <dbReference type="EMBL" id="WWD19665.1"/>
    </source>
</evidence>
<dbReference type="SUPFAM" id="SSF51905">
    <property type="entry name" value="FAD/NAD(P)-binding domain"/>
    <property type="match status" value="1"/>
</dbReference>
<dbReference type="GeneID" id="43588259"/>
<dbReference type="GO" id="GO:0004174">
    <property type="term" value="F:electron-transferring-flavoprotein dehydrogenase activity"/>
    <property type="evidence" value="ECO:0007669"/>
    <property type="project" value="TreeGrafter"/>
</dbReference>
<dbReference type="Gene3D" id="3.50.50.100">
    <property type="match status" value="1"/>
</dbReference>
<protein>
    <submittedName>
        <fullName evidence="1">Uncharacterized protein</fullName>
    </submittedName>
</protein>
<dbReference type="KEGG" id="ksn:43588259"/>
<proteinExistence type="predicted"/>
<gene>
    <name evidence="1" type="ORF">CI109_104127</name>
</gene>
<name>A0A5M6C2F0_9TREE</name>
<dbReference type="PANTHER" id="PTHR43735:SF3">
    <property type="entry name" value="FERROPTOSIS SUPPRESSOR PROTEIN 1"/>
    <property type="match status" value="1"/>
</dbReference>
<dbReference type="AlphaFoldDB" id="A0A5M6C2F0"/>
<organism evidence="1 2">
    <name type="scientific">Kwoniella shandongensis</name>
    <dbReference type="NCBI Taxonomy" id="1734106"/>
    <lineage>
        <taxon>Eukaryota</taxon>
        <taxon>Fungi</taxon>
        <taxon>Dikarya</taxon>
        <taxon>Basidiomycota</taxon>
        <taxon>Agaricomycotina</taxon>
        <taxon>Tremellomycetes</taxon>
        <taxon>Tremellales</taxon>
        <taxon>Cryptococcaceae</taxon>
        <taxon>Kwoniella</taxon>
    </lineage>
</organism>
<dbReference type="EMBL" id="CP144057">
    <property type="protein sequence ID" value="WWD19665.1"/>
    <property type="molecule type" value="Genomic_DNA"/>
</dbReference>
<evidence type="ECO:0000313" key="2">
    <source>
        <dbReference type="Proteomes" id="UP000322225"/>
    </source>
</evidence>